<dbReference type="Gene3D" id="2.40.50.90">
    <property type="match status" value="1"/>
</dbReference>
<dbReference type="InterPro" id="IPR035437">
    <property type="entry name" value="SNase_OB-fold_sf"/>
</dbReference>
<evidence type="ECO:0000313" key="6">
    <source>
        <dbReference type="Proteomes" id="UP000477680"/>
    </source>
</evidence>
<gene>
    <name evidence="5" type="ORF">G3T16_18965</name>
</gene>
<keyword evidence="3" id="KW-0378">Hydrolase</keyword>
<protein>
    <recommendedName>
        <fullName evidence="4">TNase-like domain-containing protein</fullName>
    </recommendedName>
</protein>
<dbReference type="GO" id="GO:0016787">
    <property type="term" value="F:hydrolase activity"/>
    <property type="evidence" value="ECO:0007669"/>
    <property type="project" value="UniProtKB-KW"/>
</dbReference>
<evidence type="ECO:0000256" key="3">
    <source>
        <dbReference type="ARBA" id="ARBA00022801"/>
    </source>
</evidence>
<organism evidence="5 6">
    <name type="scientific">Kineobactrum salinum</name>
    <dbReference type="NCBI Taxonomy" id="2708301"/>
    <lineage>
        <taxon>Bacteria</taxon>
        <taxon>Pseudomonadati</taxon>
        <taxon>Pseudomonadota</taxon>
        <taxon>Gammaproteobacteria</taxon>
        <taxon>Cellvibrionales</taxon>
        <taxon>Halieaceae</taxon>
        <taxon>Kineobactrum</taxon>
    </lineage>
</organism>
<keyword evidence="6" id="KW-1185">Reference proteome</keyword>
<evidence type="ECO:0000256" key="1">
    <source>
        <dbReference type="ARBA" id="ARBA00022722"/>
    </source>
</evidence>
<dbReference type="KEGG" id="kim:G3T16_18965"/>
<dbReference type="SMART" id="SM00318">
    <property type="entry name" value="SNc"/>
    <property type="match status" value="1"/>
</dbReference>
<dbReference type="RefSeq" id="WP_163496602.1">
    <property type="nucleotide sequence ID" value="NZ_CP048711.1"/>
</dbReference>
<evidence type="ECO:0000256" key="2">
    <source>
        <dbReference type="ARBA" id="ARBA00022759"/>
    </source>
</evidence>
<dbReference type="InterPro" id="IPR016071">
    <property type="entry name" value="Staphylococal_nuclease_OB-fold"/>
</dbReference>
<evidence type="ECO:0000259" key="4">
    <source>
        <dbReference type="PROSITE" id="PS50830"/>
    </source>
</evidence>
<dbReference type="AlphaFoldDB" id="A0A6C0U985"/>
<sequence length="638" mass="71147">MGEYLKQYGFETKAQAIEQGFLREPNEGLYEWYDPELGLKDLVTRSVERQGEGMSPRQKKTLAMRTDKIIKNYMERPDKALDPKSLRYNLIGEVRAFESLGTLLFSGVASIPELAVAFVRAKGELNLRGFASALFNNVQDFSELREFAEAMGTVDRNIADVMLTEMYTPYASEIGRGRFFRRALPYLFRYNMNEPLVNYTRMVSTQVAVQFISQSSVKAGEGSKRHERYLEELGLDQAVVRRWLSDATFKGTKESLTQGGMGQHALDAEHVRDGINRFVNESVLRPSVAERPTWANHPLGTFIFHLKTFAYSFNKNVLGGLAREVAARHKENPTAAAAIADNAALLAPGLLLFMLFGAMSDELRNRIKSFGAEGSYEANDEDWTDMVAKWADRTGLFTSAPFFDPIYDTVTGDPSASSFAFGMGPTTSHLYDLFGDGEGISGDEALKSLPLLRQIPALRGEGRVKETGPERWMYSNMVRVQERKPERRQQAPYTARVIGVLDGDTVEISLPDGGTERVRLFGIDTAESSQPGGDAAGAALKAMILGKNVAIHSYGKERHGRNLARILLGGKDINAEMLRTGHAWYTHTYADEMPAGLRTIYAEAANRVKGENKGVWADEYAINPQDWRAIMSKYKRGQ</sequence>
<dbReference type="Proteomes" id="UP000477680">
    <property type="component" value="Chromosome"/>
</dbReference>
<dbReference type="PROSITE" id="PS50830">
    <property type="entry name" value="TNASE_3"/>
    <property type="match status" value="1"/>
</dbReference>
<evidence type="ECO:0000313" key="5">
    <source>
        <dbReference type="EMBL" id="QIB67175.1"/>
    </source>
</evidence>
<reference evidence="5 6" key="1">
    <citation type="submission" date="2020-02" db="EMBL/GenBank/DDBJ databases">
        <title>Genome sequencing for Kineobactrum sp. M2.</title>
        <authorList>
            <person name="Park S.-J."/>
        </authorList>
    </citation>
    <scope>NUCLEOTIDE SEQUENCE [LARGE SCALE GENOMIC DNA]</scope>
    <source>
        <strain evidence="5 6">M2</strain>
    </source>
</reference>
<proteinExistence type="predicted"/>
<feature type="domain" description="TNase-like" evidence="4">
    <location>
        <begin position="491"/>
        <end position="618"/>
    </location>
</feature>
<keyword evidence="2" id="KW-0255">Endonuclease</keyword>
<name>A0A6C0U985_9GAMM</name>
<keyword evidence="1" id="KW-0540">Nuclease</keyword>
<dbReference type="GO" id="GO:0004519">
    <property type="term" value="F:endonuclease activity"/>
    <property type="evidence" value="ECO:0007669"/>
    <property type="project" value="UniProtKB-KW"/>
</dbReference>
<dbReference type="PANTHER" id="PTHR12302:SF3">
    <property type="entry name" value="SERINE_THREONINE-PROTEIN KINASE 31"/>
    <property type="match status" value="1"/>
</dbReference>
<dbReference type="PANTHER" id="PTHR12302">
    <property type="entry name" value="EBNA2 BINDING PROTEIN P100"/>
    <property type="match status" value="1"/>
</dbReference>
<dbReference type="Pfam" id="PF00565">
    <property type="entry name" value="SNase"/>
    <property type="match status" value="1"/>
</dbReference>
<accession>A0A6C0U985</accession>
<dbReference type="EMBL" id="CP048711">
    <property type="protein sequence ID" value="QIB67175.1"/>
    <property type="molecule type" value="Genomic_DNA"/>
</dbReference>
<dbReference type="SUPFAM" id="SSF50199">
    <property type="entry name" value="Staphylococcal nuclease"/>
    <property type="match status" value="1"/>
</dbReference>